<dbReference type="PROSITE" id="PS51170">
    <property type="entry name" value="CW"/>
    <property type="match status" value="2"/>
</dbReference>
<dbReference type="EMBL" id="DVFT01000229">
    <property type="protein sequence ID" value="HIQ98023.1"/>
    <property type="molecule type" value="Genomic_DNA"/>
</dbReference>
<evidence type="ECO:0000313" key="6">
    <source>
        <dbReference type="Proteomes" id="UP000886886"/>
    </source>
</evidence>
<keyword evidence="1" id="KW-0677">Repeat</keyword>
<evidence type="ECO:0000256" key="3">
    <source>
        <dbReference type="SAM" id="MobiDB-lite"/>
    </source>
</evidence>
<gene>
    <name evidence="5" type="ORF">IAB26_15845</name>
</gene>
<feature type="repeat" description="Cell wall-binding" evidence="2">
    <location>
        <begin position="74"/>
        <end position="93"/>
    </location>
</feature>
<feature type="repeat" description="Cell wall-binding" evidence="2">
    <location>
        <begin position="161"/>
        <end position="180"/>
    </location>
</feature>
<dbReference type="SUPFAM" id="SSF69360">
    <property type="entry name" value="Cell wall binding repeat"/>
    <property type="match status" value="1"/>
</dbReference>
<feature type="region of interest" description="Disordered" evidence="3">
    <location>
        <begin position="221"/>
        <end position="241"/>
    </location>
</feature>
<proteinExistence type="predicted"/>
<feature type="compositionally biased region" description="Low complexity" evidence="3">
    <location>
        <begin position="230"/>
        <end position="241"/>
    </location>
</feature>
<evidence type="ECO:0000256" key="1">
    <source>
        <dbReference type="ARBA" id="ARBA00022737"/>
    </source>
</evidence>
<dbReference type="Pfam" id="PF19127">
    <property type="entry name" value="Choline_bind_3"/>
    <property type="match status" value="2"/>
</dbReference>
<feature type="chain" id="PRO_5038693361" evidence="4">
    <location>
        <begin position="28"/>
        <end position="241"/>
    </location>
</feature>
<protein>
    <submittedName>
        <fullName evidence="5">Uncharacterized protein</fullName>
    </submittedName>
</protein>
<sequence>MKHFFKAALLGAAFTLCVFLPTGSSQAANGYHWVLDEEYARVQYVNDATGDPVTSQFMDITGYTYYFDKNGYAATGWTKIDGMYYYFYSDGSMAKKVWINNRYLTKNGQMAVNQYVGTGRNRRYVDKNGVYVPNYKKSRKAKFIRTKKGTRYRNLDGTYSRQTWQCINGHWYYFYSSGYMAKNRRLGYFYVDKRGRMVTNKWVKIGNYRYHYDRTGRQDKRVRIRKTSSKKTSSSKVTVIN</sequence>
<organism evidence="5 6">
    <name type="scientific">Candidatus Limivivens merdigallinarum</name>
    <dbReference type="NCBI Taxonomy" id="2840859"/>
    <lineage>
        <taxon>Bacteria</taxon>
        <taxon>Bacillati</taxon>
        <taxon>Bacillota</taxon>
        <taxon>Clostridia</taxon>
        <taxon>Lachnospirales</taxon>
        <taxon>Lachnospiraceae</taxon>
        <taxon>Lachnospiraceae incertae sedis</taxon>
        <taxon>Candidatus Limivivens</taxon>
    </lineage>
</organism>
<dbReference type="Proteomes" id="UP000886886">
    <property type="component" value="Unassembled WGS sequence"/>
</dbReference>
<dbReference type="Gene3D" id="2.10.270.10">
    <property type="entry name" value="Cholin Binding"/>
    <property type="match status" value="2"/>
</dbReference>
<evidence type="ECO:0000313" key="5">
    <source>
        <dbReference type="EMBL" id="HIQ98023.1"/>
    </source>
</evidence>
<comment type="caution">
    <text evidence="5">The sequence shown here is derived from an EMBL/GenBank/DDBJ whole genome shotgun (WGS) entry which is preliminary data.</text>
</comment>
<accession>A0A9D1A0G3</accession>
<dbReference type="InterPro" id="IPR018337">
    <property type="entry name" value="Cell_wall/Cho-bd_repeat"/>
</dbReference>
<reference evidence="5" key="1">
    <citation type="submission" date="2020-10" db="EMBL/GenBank/DDBJ databases">
        <authorList>
            <person name="Gilroy R."/>
        </authorList>
    </citation>
    <scope>NUCLEOTIDE SEQUENCE</scope>
    <source>
        <strain evidence="5">ChiSjej3B21-11622</strain>
    </source>
</reference>
<keyword evidence="4" id="KW-0732">Signal</keyword>
<feature type="signal peptide" evidence="4">
    <location>
        <begin position="1"/>
        <end position="27"/>
    </location>
</feature>
<dbReference type="AlphaFoldDB" id="A0A9D1A0G3"/>
<name>A0A9D1A0G3_9FIRM</name>
<reference evidence="5" key="2">
    <citation type="journal article" date="2021" name="PeerJ">
        <title>Extensive microbial diversity within the chicken gut microbiome revealed by metagenomics and culture.</title>
        <authorList>
            <person name="Gilroy R."/>
            <person name="Ravi A."/>
            <person name="Getino M."/>
            <person name="Pursley I."/>
            <person name="Horton D.L."/>
            <person name="Alikhan N.F."/>
            <person name="Baker D."/>
            <person name="Gharbi K."/>
            <person name="Hall N."/>
            <person name="Watson M."/>
            <person name="Adriaenssens E.M."/>
            <person name="Foster-Nyarko E."/>
            <person name="Jarju S."/>
            <person name="Secka A."/>
            <person name="Antonio M."/>
            <person name="Oren A."/>
            <person name="Chaudhuri R.R."/>
            <person name="La Ragione R."/>
            <person name="Hildebrand F."/>
            <person name="Pallen M.J."/>
        </authorList>
    </citation>
    <scope>NUCLEOTIDE SEQUENCE</scope>
    <source>
        <strain evidence="5">ChiSjej3B21-11622</strain>
    </source>
</reference>
<evidence type="ECO:0000256" key="2">
    <source>
        <dbReference type="PROSITE-ProRule" id="PRU00591"/>
    </source>
</evidence>
<evidence type="ECO:0000256" key="4">
    <source>
        <dbReference type="SAM" id="SignalP"/>
    </source>
</evidence>